<feature type="transmembrane region" description="Helical" evidence="8">
    <location>
        <begin position="118"/>
        <end position="135"/>
    </location>
</feature>
<dbReference type="GO" id="GO:0034257">
    <property type="term" value="F:nicotinamide riboside transmembrane transporter activity"/>
    <property type="evidence" value="ECO:0007669"/>
    <property type="project" value="InterPro"/>
</dbReference>
<evidence type="ECO:0000256" key="6">
    <source>
        <dbReference type="ARBA" id="ARBA00022989"/>
    </source>
</evidence>
<keyword evidence="3" id="KW-0813">Transport</keyword>
<evidence type="ECO:0000256" key="8">
    <source>
        <dbReference type="SAM" id="Phobius"/>
    </source>
</evidence>
<evidence type="ECO:0000256" key="3">
    <source>
        <dbReference type="ARBA" id="ARBA00022448"/>
    </source>
</evidence>
<dbReference type="EMBL" id="CP037940">
    <property type="protein sequence ID" value="QBO36422.1"/>
    <property type="molecule type" value="Genomic_DNA"/>
</dbReference>
<dbReference type="PANTHER" id="PTHR36122:SF2">
    <property type="entry name" value="NICOTINAMIDE RIBOSIDE TRANSPORTER PNUC"/>
    <property type="match status" value="1"/>
</dbReference>
<comment type="similarity">
    <text evidence="2">Belongs to the nicotinamide ribonucleoside (NR) uptake permease (TC 4.B.1) family.</text>
</comment>
<feature type="transmembrane region" description="Helical" evidence="8">
    <location>
        <begin position="259"/>
        <end position="278"/>
    </location>
</feature>
<gene>
    <name evidence="9" type="ORF">EQG49_08055</name>
</gene>
<keyword evidence="7 8" id="KW-0472">Membrane</keyword>
<proteinExistence type="inferred from homology"/>
<dbReference type="InterPro" id="IPR006419">
    <property type="entry name" value="NMN_transpt_PnuC"/>
</dbReference>
<evidence type="ECO:0000256" key="5">
    <source>
        <dbReference type="ARBA" id="ARBA00022692"/>
    </source>
</evidence>
<keyword evidence="5 8" id="KW-0812">Transmembrane</keyword>
<feature type="transmembrane region" description="Helical" evidence="8">
    <location>
        <begin position="179"/>
        <end position="198"/>
    </location>
</feature>
<evidence type="ECO:0000313" key="9">
    <source>
        <dbReference type="EMBL" id="QBO36422.1"/>
    </source>
</evidence>
<feature type="transmembrane region" description="Helical" evidence="8">
    <location>
        <begin position="236"/>
        <end position="253"/>
    </location>
</feature>
<reference evidence="10" key="1">
    <citation type="submission" date="2019-03" db="EMBL/GenBank/DDBJ databases">
        <title>Weissella sp. 26KH-42 Genome sequencing.</title>
        <authorList>
            <person name="Heo J."/>
            <person name="Kim S.-J."/>
            <person name="Kim J.-S."/>
            <person name="Hong S.-B."/>
            <person name="Kwon S.-W."/>
        </authorList>
    </citation>
    <scope>NUCLEOTIDE SEQUENCE [LARGE SCALE GENOMIC DNA]</scope>
    <source>
        <strain evidence="10">26KH-42</strain>
    </source>
</reference>
<dbReference type="NCBIfam" id="TIGR01528">
    <property type="entry name" value="NMN_trans_PnuC"/>
    <property type="match status" value="1"/>
</dbReference>
<sequence>MKQFSLIGTFTATFAELMGKIMEETKQSFSNVAKDASIAALSPKNIIRDMVQQPMGNRIYMLLLAVMQLATFVFAYTTADGFAISDGMANPLNIIALIAGIAGVMKVILVARGKMTTYFWGLINTVAYIIVSSQSALWGEVMLNAFIFVMQFVGAIQWMRPNESDDADAPSGTVKARQLSLRGWIILGVIIIAGWQIYAFALGLTNDPHPSVDSLAVVLQVIAQFLMTMRYGASQWALWIIANIVELLLWSPWLNYNPIMLALWGAFLINAVYGYWMWTRTLQEPEPAATK</sequence>
<dbReference type="AlphaFoldDB" id="A0A4P6YUK2"/>
<organism evidence="9 10">
    <name type="scientific">Periweissella cryptocerci</name>
    <dbReference type="NCBI Taxonomy" id="2506420"/>
    <lineage>
        <taxon>Bacteria</taxon>
        <taxon>Bacillati</taxon>
        <taxon>Bacillota</taxon>
        <taxon>Bacilli</taxon>
        <taxon>Lactobacillales</taxon>
        <taxon>Lactobacillaceae</taxon>
        <taxon>Periweissella</taxon>
    </lineage>
</organism>
<dbReference type="OrthoDB" id="9791248at2"/>
<dbReference type="Proteomes" id="UP000292886">
    <property type="component" value="Chromosome"/>
</dbReference>
<keyword evidence="10" id="KW-1185">Reference proteome</keyword>
<name>A0A4P6YUK2_9LACO</name>
<dbReference type="KEGG" id="wei:EQG49_08055"/>
<evidence type="ECO:0000256" key="7">
    <source>
        <dbReference type="ARBA" id="ARBA00023136"/>
    </source>
</evidence>
<keyword evidence="4" id="KW-1003">Cell membrane</keyword>
<evidence type="ECO:0000256" key="4">
    <source>
        <dbReference type="ARBA" id="ARBA00022475"/>
    </source>
</evidence>
<evidence type="ECO:0000313" key="10">
    <source>
        <dbReference type="Proteomes" id="UP000292886"/>
    </source>
</evidence>
<feature type="transmembrane region" description="Helical" evidence="8">
    <location>
        <begin position="91"/>
        <end position="111"/>
    </location>
</feature>
<protein>
    <submittedName>
        <fullName evidence="9">Nicotinamide mononucleotide transporter</fullName>
    </submittedName>
</protein>
<feature type="transmembrane region" description="Helical" evidence="8">
    <location>
        <begin position="141"/>
        <end position="159"/>
    </location>
</feature>
<feature type="transmembrane region" description="Helical" evidence="8">
    <location>
        <begin position="59"/>
        <end position="79"/>
    </location>
</feature>
<dbReference type="RefSeq" id="WP_133363499.1">
    <property type="nucleotide sequence ID" value="NZ_CP037940.1"/>
</dbReference>
<dbReference type="GO" id="GO:0005886">
    <property type="term" value="C:plasma membrane"/>
    <property type="evidence" value="ECO:0007669"/>
    <property type="project" value="UniProtKB-SubCell"/>
</dbReference>
<evidence type="ECO:0000256" key="1">
    <source>
        <dbReference type="ARBA" id="ARBA00004651"/>
    </source>
</evidence>
<accession>A0A4P6YUK2</accession>
<keyword evidence="6 8" id="KW-1133">Transmembrane helix</keyword>
<evidence type="ECO:0000256" key="2">
    <source>
        <dbReference type="ARBA" id="ARBA00006669"/>
    </source>
</evidence>
<dbReference type="Pfam" id="PF04973">
    <property type="entry name" value="NMN_transporter"/>
    <property type="match status" value="1"/>
</dbReference>
<dbReference type="PANTHER" id="PTHR36122">
    <property type="entry name" value="NICOTINAMIDE RIBOSIDE TRANSPORTER PNUC"/>
    <property type="match status" value="1"/>
</dbReference>
<comment type="subcellular location">
    <subcellularLocation>
        <location evidence="1">Cell membrane</location>
        <topology evidence="1">Multi-pass membrane protein</topology>
    </subcellularLocation>
</comment>